<evidence type="ECO:0000256" key="8">
    <source>
        <dbReference type="ARBA" id="ARBA00048552"/>
    </source>
</evidence>
<dbReference type="InterPro" id="IPR024075">
    <property type="entry name" value="DNA-dir_RNA_pol_helix_hairp_sf"/>
</dbReference>
<dbReference type="InterPro" id="IPR043502">
    <property type="entry name" value="DNA/RNA_pol_sf"/>
</dbReference>
<dbReference type="SUPFAM" id="SSF56672">
    <property type="entry name" value="DNA/RNA polymerases"/>
    <property type="match status" value="1"/>
</dbReference>
<evidence type="ECO:0000256" key="1">
    <source>
        <dbReference type="ARBA" id="ARBA00009493"/>
    </source>
</evidence>
<keyword evidence="3 9" id="KW-0240">DNA-directed RNA polymerase</keyword>
<evidence type="ECO:0000256" key="6">
    <source>
        <dbReference type="ARBA" id="ARBA00023163"/>
    </source>
</evidence>
<dbReference type="GO" id="GO:0006351">
    <property type="term" value="P:DNA-templated transcription"/>
    <property type="evidence" value="ECO:0007669"/>
    <property type="project" value="InterPro"/>
</dbReference>
<evidence type="ECO:0000256" key="7">
    <source>
        <dbReference type="ARBA" id="ARBA00023314"/>
    </source>
</evidence>
<dbReference type="InterPro" id="IPR046950">
    <property type="entry name" value="DNA-dir_Rpol_C_phage-type"/>
</dbReference>
<dbReference type="EMBL" id="LR796364">
    <property type="protein sequence ID" value="CAB4138875.1"/>
    <property type="molecule type" value="Genomic_DNA"/>
</dbReference>
<reference evidence="11" key="1">
    <citation type="submission" date="2020-04" db="EMBL/GenBank/DDBJ databases">
        <authorList>
            <person name="Chiriac C."/>
            <person name="Salcher M."/>
            <person name="Ghai R."/>
            <person name="Kavagutti S V."/>
        </authorList>
    </citation>
    <scope>NUCLEOTIDE SEQUENCE</scope>
</reference>
<sequence length="837" mass="94482">MQNFNLEEDLMSVQIQLEEGMTQRGAEAYLKNVNKAIQAGREESTAYGTTILSHRLEILSKAIDEWKAVVSKGSAGVRSATYPKVKDVESRLLAFLTLKSVLSGISSLRTLQFVGVTIGSAVEDELRFSLIRETERKAYEKLVIGAKKRTSGHYRHMYAVRQAERIEDGWQRWSRTDRLHVGIKLLDLCIQSVGLVELTHQKVDKDQSIKYVKALPETLEWIEKKNEVTQYLRPVFEPMVVIPRDWSTPFNGGYISSNIKPLKMVKTKNKAYLDELKNTDMPIVYEAINALQRTPWQINSQVLEVMEELWATGSEIAGLPPREGLPLPTKPHDIDTNEEAKREYRIQAAKIHVQNLSLLGHRIGFNMALGLARRYEKFRKIYMPYQLDFRGRIYAIPHLNPQGADFQKALLRFANGKPLGAEGWKWLAIHGANVAGYDKASFEDRVNWVQDNEDEIIAIAADPYNHRGWCSAVGSVEIDKPWQFLAFCFEWAGFVEHGESFVSKLPVAMDGSCSGIQHFSAMLRDEVGGAAVNLVPKQLPADVYQLVANKVMEQVDHDIVHGTEDELKHTDAGVAYIKQGTKAIAAQWKDFGITRKVTKRSVMTLAYGSKEYGFKEQLMEDILRPAKQANKPFPFQGDGYQAAQYMAKAIWVSVNQVLVKAGEAMKWLQGAASLAASEELPVRWSTAVGFPVMQAYADLEKRKVKTAINGKLVYLTMYQDKDNLDRRKQSSGIAPNFVHSCDAAHMMLTVVRARQTGIENFAMIHDSFGTTAGDVEQLYHTVREGFVEMYGEVDVIESFRDEILQQLSEKNREKLEAIPARGNLDLSEVVNSRYCFA</sequence>
<dbReference type="EC" id="2.7.7.6" evidence="2 9"/>
<keyword evidence="6 9" id="KW-0804">Transcription</keyword>
<dbReference type="PROSITE" id="PS00900">
    <property type="entry name" value="RNA_POL_PHAGE_1"/>
    <property type="match status" value="1"/>
</dbReference>
<name>A0A6J5LWK6_9CAUD</name>
<evidence type="ECO:0000259" key="10">
    <source>
        <dbReference type="SMART" id="SM01311"/>
    </source>
</evidence>
<evidence type="ECO:0000256" key="4">
    <source>
        <dbReference type="ARBA" id="ARBA00022679"/>
    </source>
</evidence>
<dbReference type="Pfam" id="PF00940">
    <property type="entry name" value="RNA_pol"/>
    <property type="match status" value="1"/>
</dbReference>
<dbReference type="GO" id="GO:0019083">
    <property type="term" value="P:viral transcription"/>
    <property type="evidence" value="ECO:0007669"/>
    <property type="project" value="UniProtKB-KW"/>
</dbReference>
<evidence type="ECO:0000256" key="5">
    <source>
        <dbReference type="ARBA" id="ARBA00022695"/>
    </source>
</evidence>
<comment type="similarity">
    <text evidence="1 9">Belongs to the phage and mitochondrial RNA polymerase family.</text>
</comment>
<proteinExistence type="inferred from homology"/>
<dbReference type="Gene3D" id="1.10.287.260">
    <property type="match status" value="1"/>
</dbReference>
<dbReference type="InterPro" id="IPR002092">
    <property type="entry name" value="DNA-dir_Rpol_phage-type"/>
</dbReference>
<dbReference type="InterPro" id="IPR029262">
    <property type="entry name" value="RPOL_N"/>
</dbReference>
<evidence type="ECO:0000313" key="11">
    <source>
        <dbReference type="EMBL" id="CAB4138875.1"/>
    </source>
</evidence>
<dbReference type="PANTHER" id="PTHR10102:SF0">
    <property type="entry name" value="DNA-DIRECTED RNA POLYMERASE, MITOCHONDRIAL"/>
    <property type="match status" value="1"/>
</dbReference>
<keyword evidence="4 9" id="KW-0808">Transferase</keyword>
<dbReference type="PANTHER" id="PTHR10102">
    <property type="entry name" value="DNA-DIRECTED RNA POLYMERASE, MITOCHONDRIAL"/>
    <property type="match status" value="1"/>
</dbReference>
<evidence type="ECO:0000256" key="2">
    <source>
        <dbReference type="ARBA" id="ARBA00012418"/>
    </source>
</evidence>
<dbReference type="Gene3D" id="1.10.150.20">
    <property type="entry name" value="5' to 3' exonuclease, C-terminal subdomain"/>
    <property type="match status" value="1"/>
</dbReference>
<feature type="domain" description="DNA-directed RNA polymerase N-terminal" evidence="10">
    <location>
        <begin position="12"/>
        <end position="293"/>
    </location>
</feature>
<evidence type="ECO:0000256" key="3">
    <source>
        <dbReference type="ARBA" id="ARBA00022478"/>
    </source>
</evidence>
<accession>A0A6J5LWK6</accession>
<dbReference type="GO" id="GO:0000428">
    <property type="term" value="C:DNA-directed RNA polymerase complex"/>
    <property type="evidence" value="ECO:0007669"/>
    <property type="project" value="UniProtKB-KW"/>
</dbReference>
<gene>
    <name evidence="11" type="ORF">UFOVP348_16</name>
</gene>
<comment type="catalytic activity">
    <reaction evidence="8 9">
        <text>RNA(n) + a ribonucleoside 5'-triphosphate = RNA(n+1) + diphosphate</text>
        <dbReference type="Rhea" id="RHEA:21248"/>
        <dbReference type="Rhea" id="RHEA-COMP:14527"/>
        <dbReference type="Rhea" id="RHEA-COMP:17342"/>
        <dbReference type="ChEBI" id="CHEBI:33019"/>
        <dbReference type="ChEBI" id="CHEBI:61557"/>
        <dbReference type="ChEBI" id="CHEBI:140395"/>
        <dbReference type="EC" id="2.7.7.6"/>
    </reaction>
</comment>
<dbReference type="GO" id="GO:0003677">
    <property type="term" value="F:DNA binding"/>
    <property type="evidence" value="ECO:0007669"/>
    <property type="project" value="InterPro"/>
</dbReference>
<dbReference type="GO" id="GO:0003899">
    <property type="term" value="F:DNA-directed RNA polymerase activity"/>
    <property type="evidence" value="ECO:0007669"/>
    <property type="project" value="UniProtKB-EC"/>
</dbReference>
<dbReference type="Gene3D" id="1.10.1320.10">
    <property type="entry name" value="DNA-directed RNA polymerase, N-terminal domain"/>
    <property type="match status" value="1"/>
</dbReference>
<keyword evidence="7" id="KW-1195">Viral transcription</keyword>
<dbReference type="InterPro" id="IPR037159">
    <property type="entry name" value="RNA_POL_N_sf"/>
</dbReference>
<dbReference type="SMART" id="SM01311">
    <property type="entry name" value="RPOL_N"/>
    <property type="match status" value="1"/>
</dbReference>
<dbReference type="Pfam" id="PF14700">
    <property type="entry name" value="RPOL_N"/>
    <property type="match status" value="1"/>
</dbReference>
<dbReference type="PROSITE" id="PS00489">
    <property type="entry name" value="RNA_POL_PHAGE_2"/>
    <property type="match status" value="1"/>
</dbReference>
<dbReference type="Gene3D" id="1.10.287.280">
    <property type="match status" value="1"/>
</dbReference>
<organism evidence="11">
    <name type="scientific">uncultured Caudovirales phage</name>
    <dbReference type="NCBI Taxonomy" id="2100421"/>
    <lineage>
        <taxon>Viruses</taxon>
        <taxon>Duplodnaviria</taxon>
        <taxon>Heunggongvirae</taxon>
        <taxon>Uroviricota</taxon>
        <taxon>Caudoviricetes</taxon>
        <taxon>Peduoviridae</taxon>
        <taxon>Maltschvirus</taxon>
        <taxon>Maltschvirus maltsch</taxon>
    </lineage>
</organism>
<protein>
    <recommendedName>
        <fullName evidence="2 9">DNA-directed RNA polymerase</fullName>
        <ecNumber evidence="2 9">2.7.7.6</ecNumber>
    </recommendedName>
</protein>
<evidence type="ECO:0000256" key="9">
    <source>
        <dbReference type="RuleBase" id="RU003805"/>
    </source>
</evidence>
<comment type="function">
    <text evidence="9">DNA-dependent RNA polymerase catalyzes the transcription of DNA into RNA using the four ribonucleoside triphosphates as substrates.</text>
</comment>
<keyword evidence="5 9" id="KW-0548">Nucleotidyltransferase</keyword>